<comment type="caution">
    <text evidence="13">The sequence shown here is derived from an EMBL/GenBank/DDBJ whole genome shotgun (WGS) entry which is preliminary data.</text>
</comment>
<comment type="similarity">
    <text evidence="11">Belongs to the PRA-CH family.</text>
</comment>
<evidence type="ECO:0000256" key="3">
    <source>
        <dbReference type="ARBA" id="ARBA00005169"/>
    </source>
</evidence>
<reference evidence="13 14" key="1">
    <citation type="journal article" date="2020" name="Microorganisms">
        <title>Osmotic Adaptation and Compatible Solute Biosynthesis of Phototrophic Bacteria as Revealed from Genome Analyses.</title>
        <authorList>
            <person name="Imhoff J.F."/>
            <person name="Rahn T."/>
            <person name="Kunzel S."/>
            <person name="Keller A."/>
            <person name="Neulinger S.C."/>
        </authorList>
    </citation>
    <scope>NUCLEOTIDE SEQUENCE [LARGE SCALE GENOMIC DNA]</scope>
    <source>
        <strain evidence="13 14">DSM 25653</strain>
    </source>
</reference>
<dbReference type="FunFam" id="3.10.20.810:FF:000001">
    <property type="entry name" value="Histidine biosynthesis bifunctional protein HisIE"/>
    <property type="match status" value="1"/>
</dbReference>
<comment type="subcellular location">
    <subcellularLocation>
        <location evidence="11">Cytoplasm</location>
    </subcellularLocation>
</comment>
<comment type="catalytic activity">
    <reaction evidence="1 11">
        <text>1-(5-phospho-beta-D-ribosyl)-5'-AMP + H2O = 1-(5-phospho-beta-D-ribosyl)-5-[(5-phospho-beta-D-ribosylamino)methylideneamino]imidazole-4-carboxamide</text>
        <dbReference type="Rhea" id="RHEA:20049"/>
        <dbReference type="ChEBI" id="CHEBI:15377"/>
        <dbReference type="ChEBI" id="CHEBI:58435"/>
        <dbReference type="ChEBI" id="CHEBI:59457"/>
        <dbReference type="EC" id="3.5.4.19"/>
    </reaction>
</comment>
<evidence type="ECO:0000313" key="14">
    <source>
        <dbReference type="Proteomes" id="UP001138768"/>
    </source>
</evidence>
<dbReference type="GO" id="GO:0005737">
    <property type="term" value="C:cytoplasm"/>
    <property type="evidence" value="ECO:0007669"/>
    <property type="project" value="UniProtKB-SubCell"/>
</dbReference>
<comment type="pathway">
    <text evidence="3 11">Amino-acid biosynthesis; L-histidine biosynthesis; L-histidine from 5-phospho-alpha-D-ribose 1-diphosphate: step 3/9.</text>
</comment>
<dbReference type="GO" id="GO:0008270">
    <property type="term" value="F:zinc ion binding"/>
    <property type="evidence" value="ECO:0007669"/>
    <property type="project" value="UniProtKB-UniRule"/>
</dbReference>
<evidence type="ECO:0000256" key="4">
    <source>
        <dbReference type="ARBA" id="ARBA00005204"/>
    </source>
</evidence>
<feature type="binding site" evidence="11">
    <location>
        <position position="79"/>
    </location>
    <ligand>
        <name>Mg(2+)</name>
        <dbReference type="ChEBI" id="CHEBI:18420"/>
    </ligand>
</feature>
<dbReference type="NCBIfam" id="NF000768">
    <property type="entry name" value="PRK00051.1"/>
    <property type="match status" value="1"/>
</dbReference>
<comment type="similarity">
    <text evidence="5">In the C-terminal section; belongs to the PRA-PH family.</text>
</comment>
<comment type="catalytic activity">
    <reaction evidence="2">
        <text>1-(5-phospho-beta-D-ribosyl)-ATP + H2O = 1-(5-phospho-beta-D-ribosyl)-5'-AMP + diphosphate + H(+)</text>
        <dbReference type="Rhea" id="RHEA:22828"/>
        <dbReference type="ChEBI" id="CHEBI:15377"/>
        <dbReference type="ChEBI" id="CHEBI:15378"/>
        <dbReference type="ChEBI" id="CHEBI:33019"/>
        <dbReference type="ChEBI" id="CHEBI:59457"/>
        <dbReference type="ChEBI" id="CHEBI:73183"/>
        <dbReference type="EC" id="3.6.1.31"/>
    </reaction>
</comment>
<comment type="function">
    <text evidence="11">Catalyzes the hydrolysis of the adenine ring of phosphoribosyl-AMP.</text>
</comment>
<keyword evidence="11" id="KW-0460">Magnesium</keyword>
<dbReference type="GO" id="GO:0000105">
    <property type="term" value="P:L-histidine biosynthetic process"/>
    <property type="evidence" value="ECO:0007669"/>
    <property type="project" value="UniProtKB-UniRule"/>
</dbReference>
<keyword evidence="11" id="KW-0862">Zinc</keyword>
<dbReference type="InterPro" id="IPR026660">
    <property type="entry name" value="PRA-CH"/>
</dbReference>
<feature type="binding site" evidence="11">
    <location>
        <position position="93"/>
    </location>
    <ligand>
        <name>Zn(2+)</name>
        <dbReference type="ChEBI" id="CHEBI:29105"/>
        <note>ligand shared between dimeric partners</note>
    </ligand>
</feature>
<dbReference type="EMBL" id="NRRY01000025">
    <property type="protein sequence ID" value="MBK1619726.1"/>
    <property type="molecule type" value="Genomic_DNA"/>
</dbReference>
<name>A0A9X1B5E2_9GAMM</name>
<comment type="subunit">
    <text evidence="11">Homodimer.</text>
</comment>
<dbReference type="AlphaFoldDB" id="A0A9X1B5E2"/>
<keyword evidence="9 11" id="KW-0378">Hydrolase</keyword>
<comment type="cofactor">
    <cofactor evidence="11">
        <name>Zn(2+)</name>
        <dbReference type="ChEBI" id="CHEBI:29105"/>
    </cofactor>
    <text evidence="11">Binds 1 zinc ion per subunit.</text>
</comment>
<keyword evidence="14" id="KW-1185">Reference proteome</keyword>
<evidence type="ECO:0000256" key="11">
    <source>
        <dbReference type="HAMAP-Rule" id="MF_01021"/>
    </source>
</evidence>
<dbReference type="HAMAP" id="MF_01021">
    <property type="entry name" value="HisI"/>
    <property type="match status" value="1"/>
</dbReference>
<evidence type="ECO:0000256" key="8">
    <source>
        <dbReference type="ARBA" id="ARBA00022605"/>
    </source>
</evidence>
<proteinExistence type="inferred from homology"/>
<comment type="pathway">
    <text evidence="4">Amino-acid biosynthesis; L-histidine biosynthesis; L-histidine from 5-phospho-alpha-D-ribose 1-diphosphate: step 2/9.</text>
</comment>
<comment type="cofactor">
    <cofactor evidence="11">
        <name>Mg(2+)</name>
        <dbReference type="ChEBI" id="CHEBI:18420"/>
    </cofactor>
    <text evidence="11">Binds 1 Mg(2+) ion per subunit.</text>
</comment>
<dbReference type="GO" id="GO:0004635">
    <property type="term" value="F:phosphoribosyl-AMP cyclohydrolase activity"/>
    <property type="evidence" value="ECO:0007669"/>
    <property type="project" value="UniProtKB-UniRule"/>
</dbReference>
<dbReference type="EC" id="3.5.4.19" evidence="11"/>
<dbReference type="PANTHER" id="PTHR42945:SF1">
    <property type="entry name" value="HISTIDINE BIOSYNTHESIS BIFUNCTIONAL PROTEIN HIS7"/>
    <property type="match status" value="1"/>
</dbReference>
<keyword evidence="10 11" id="KW-0368">Histidine biosynthesis</keyword>
<feature type="binding site" evidence="11">
    <location>
        <position position="76"/>
    </location>
    <ligand>
        <name>Zn(2+)</name>
        <dbReference type="ChEBI" id="CHEBI:29105"/>
        <note>ligand shared between dimeric partners</note>
    </ligand>
</feature>
<dbReference type="InterPro" id="IPR002496">
    <property type="entry name" value="PRib_AMP_CycHydrolase_dom"/>
</dbReference>
<dbReference type="InterPro" id="IPR038019">
    <property type="entry name" value="PRib_AMP_CycHydrolase_sf"/>
</dbReference>
<gene>
    <name evidence="11" type="primary">hisI</name>
    <name evidence="13" type="ORF">CKO42_15005</name>
</gene>
<dbReference type="Proteomes" id="UP001138768">
    <property type="component" value="Unassembled WGS sequence"/>
</dbReference>
<dbReference type="PANTHER" id="PTHR42945">
    <property type="entry name" value="HISTIDINE BIOSYNTHESIS BIFUNCTIONAL PROTEIN"/>
    <property type="match status" value="1"/>
</dbReference>
<accession>A0A9X1B5E2</accession>
<protein>
    <recommendedName>
        <fullName evidence="11">Phosphoribosyl-AMP cyclohydrolase</fullName>
        <shortName evidence="11">PRA-CH</shortName>
        <ecNumber evidence="11">3.5.4.19</ecNumber>
    </recommendedName>
</protein>
<feature type="binding site" evidence="11">
    <location>
        <position position="75"/>
    </location>
    <ligand>
        <name>Mg(2+)</name>
        <dbReference type="ChEBI" id="CHEBI:18420"/>
    </ligand>
</feature>
<evidence type="ECO:0000256" key="7">
    <source>
        <dbReference type="ARBA" id="ARBA00022490"/>
    </source>
</evidence>
<dbReference type="Pfam" id="PF01502">
    <property type="entry name" value="PRA-CH"/>
    <property type="match status" value="1"/>
</dbReference>
<dbReference type="Gene3D" id="3.10.20.810">
    <property type="entry name" value="Phosphoribosyl-AMP cyclohydrolase"/>
    <property type="match status" value="1"/>
</dbReference>
<feature type="binding site" evidence="11">
    <location>
        <position position="77"/>
    </location>
    <ligand>
        <name>Mg(2+)</name>
        <dbReference type="ChEBI" id="CHEBI:18420"/>
    </ligand>
</feature>
<dbReference type="GO" id="GO:0004636">
    <property type="term" value="F:phosphoribosyl-ATP diphosphatase activity"/>
    <property type="evidence" value="ECO:0007669"/>
    <property type="project" value="UniProtKB-EC"/>
</dbReference>
<keyword evidence="11" id="KW-0479">Metal-binding</keyword>
<feature type="domain" description="Phosphoribosyl-AMP cyclohydrolase" evidence="12">
    <location>
        <begin position="28"/>
        <end position="102"/>
    </location>
</feature>
<evidence type="ECO:0000313" key="13">
    <source>
        <dbReference type="EMBL" id="MBK1619726.1"/>
    </source>
</evidence>
<evidence type="ECO:0000256" key="5">
    <source>
        <dbReference type="ARBA" id="ARBA00007731"/>
    </source>
</evidence>
<feature type="binding site" evidence="11">
    <location>
        <position position="100"/>
    </location>
    <ligand>
        <name>Zn(2+)</name>
        <dbReference type="ChEBI" id="CHEBI:29105"/>
        <note>ligand shared between dimeric partners</note>
    </ligand>
</feature>
<evidence type="ECO:0000256" key="6">
    <source>
        <dbReference type="ARBA" id="ARBA00008299"/>
    </source>
</evidence>
<keyword evidence="7 11" id="KW-0963">Cytoplasm</keyword>
<evidence type="ECO:0000256" key="2">
    <source>
        <dbReference type="ARBA" id="ARBA00001460"/>
    </source>
</evidence>
<dbReference type="SUPFAM" id="SSF141734">
    <property type="entry name" value="HisI-like"/>
    <property type="match status" value="1"/>
</dbReference>
<sequence>MKNIVDFSKGNGLVTAIVQDAETGEILMVANMNEESLAKTIELGEAVYWSRSRKKLWHKGEESGHTQKIRGLYLDCDGDALLLKVEQIGGAACHTGKRSCFFRKLDQDSVTDVGVQVFDPGEVYKK</sequence>
<keyword evidence="8 11" id="KW-0028">Amino-acid biosynthesis</keyword>
<evidence type="ECO:0000259" key="12">
    <source>
        <dbReference type="Pfam" id="PF01502"/>
    </source>
</evidence>
<evidence type="ECO:0000256" key="10">
    <source>
        <dbReference type="ARBA" id="ARBA00023102"/>
    </source>
</evidence>
<evidence type="ECO:0000256" key="1">
    <source>
        <dbReference type="ARBA" id="ARBA00000024"/>
    </source>
</evidence>
<evidence type="ECO:0000256" key="9">
    <source>
        <dbReference type="ARBA" id="ARBA00022801"/>
    </source>
</evidence>
<comment type="similarity">
    <text evidence="6">In the N-terminal section; belongs to the PRA-CH family.</text>
</comment>
<organism evidence="13 14">
    <name type="scientific">Lamprobacter modestohalophilus</name>
    <dbReference type="NCBI Taxonomy" id="1064514"/>
    <lineage>
        <taxon>Bacteria</taxon>
        <taxon>Pseudomonadati</taxon>
        <taxon>Pseudomonadota</taxon>
        <taxon>Gammaproteobacteria</taxon>
        <taxon>Chromatiales</taxon>
        <taxon>Chromatiaceae</taxon>
        <taxon>Lamprobacter</taxon>
    </lineage>
</organism>
<dbReference type="GO" id="GO:0000287">
    <property type="term" value="F:magnesium ion binding"/>
    <property type="evidence" value="ECO:0007669"/>
    <property type="project" value="UniProtKB-UniRule"/>
</dbReference>